<accession>A0AA45KHE1</accession>
<feature type="domain" description="Major facilitator superfamily (MFS) profile" evidence="9">
    <location>
        <begin position="15"/>
        <end position="464"/>
    </location>
</feature>
<dbReference type="InterPro" id="IPR020846">
    <property type="entry name" value="MFS_dom"/>
</dbReference>
<dbReference type="Proteomes" id="UP000663608">
    <property type="component" value="Chromosome"/>
</dbReference>
<feature type="transmembrane region" description="Helical" evidence="8">
    <location>
        <begin position="12"/>
        <end position="33"/>
    </location>
</feature>
<dbReference type="InterPro" id="IPR036259">
    <property type="entry name" value="MFS_trans_sf"/>
</dbReference>
<dbReference type="PROSITE" id="PS50850">
    <property type="entry name" value="MFS"/>
    <property type="match status" value="1"/>
</dbReference>
<reference evidence="10 11" key="1">
    <citation type="submission" date="2021-02" db="EMBL/GenBank/DDBJ databases">
        <title>Complete genome sequence of Lactococcus lactis strain K_LL004.</title>
        <authorList>
            <person name="Kim H.B."/>
        </authorList>
    </citation>
    <scope>NUCLEOTIDE SEQUENCE [LARGE SCALE GENOMIC DNA]</scope>
    <source>
        <strain evidence="10 11">K_LL004</strain>
    </source>
</reference>
<feature type="transmembrane region" description="Helical" evidence="8">
    <location>
        <begin position="305"/>
        <end position="326"/>
    </location>
</feature>
<feature type="transmembrane region" description="Helical" evidence="8">
    <location>
        <begin position="398"/>
        <end position="418"/>
    </location>
</feature>
<dbReference type="CDD" id="cd17503">
    <property type="entry name" value="MFS_LmrB_MDR_like"/>
    <property type="match status" value="1"/>
</dbReference>
<keyword evidence="4" id="KW-1003">Cell membrane</keyword>
<keyword evidence="6 8" id="KW-1133">Transmembrane helix</keyword>
<dbReference type="InterPro" id="IPR011701">
    <property type="entry name" value="MFS"/>
</dbReference>
<keyword evidence="3" id="KW-0813">Transport</keyword>
<feature type="transmembrane region" description="Helical" evidence="8">
    <location>
        <begin position="232"/>
        <end position="253"/>
    </location>
</feature>
<dbReference type="PANTHER" id="PTHR42718:SF9">
    <property type="entry name" value="MAJOR FACILITATOR SUPERFAMILY MULTIDRUG TRANSPORTER MFSC"/>
    <property type="match status" value="1"/>
</dbReference>
<evidence type="ECO:0000256" key="7">
    <source>
        <dbReference type="ARBA" id="ARBA00023136"/>
    </source>
</evidence>
<evidence type="ECO:0000256" key="2">
    <source>
        <dbReference type="ARBA" id="ARBA00008537"/>
    </source>
</evidence>
<dbReference type="Pfam" id="PF07690">
    <property type="entry name" value="MFS_1"/>
    <property type="match status" value="1"/>
</dbReference>
<evidence type="ECO:0000259" key="9">
    <source>
        <dbReference type="PROSITE" id="PS50850"/>
    </source>
</evidence>
<feature type="transmembrane region" description="Helical" evidence="8">
    <location>
        <begin position="333"/>
        <end position="352"/>
    </location>
</feature>
<evidence type="ECO:0000256" key="5">
    <source>
        <dbReference type="ARBA" id="ARBA00022692"/>
    </source>
</evidence>
<dbReference type="InterPro" id="IPR004638">
    <property type="entry name" value="EmrB-like"/>
</dbReference>
<feature type="transmembrane region" description="Helical" evidence="8">
    <location>
        <begin position="53"/>
        <end position="72"/>
    </location>
</feature>
<feature type="transmembrane region" description="Helical" evidence="8">
    <location>
        <begin position="106"/>
        <end position="128"/>
    </location>
</feature>
<feature type="transmembrane region" description="Helical" evidence="8">
    <location>
        <begin position="438"/>
        <end position="459"/>
    </location>
</feature>
<dbReference type="SUPFAM" id="SSF103473">
    <property type="entry name" value="MFS general substrate transporter"/>
    <property type="match status" value="1"/>
</dbReference>
<dbReference type="GO" id="GO:0005886">
    <property type="term" value="C:plasma membrane"/>
    <property type="evidence" value="ECO:0007669"/>
    <property type="project" value="UniProtKB-SubCell"/>
</dbReference>
<dbReference type="Gene3D" id="1.20.1250.20">
    <property type="entry name" value="MFS general substrate transporter like domains"/>
    <property type="match status" value="1"/>
</dbReference>
<evidence type="ECO:0000256" key="4">
    <source>
        <dbReference type="ARBA" id="ARBA00022475"/>
    </source>
</evidence>
<dbReference type="EMBL" id="CP070872">
    <property type="protein sequence ID" value="QSE77380.1"/>
    <property type="molecule type" value="Genomic_DNA"/>
</dbReference>
<feature type="transmembrane region" description="Helical" evidence="8">
    <location>
        <begin position="167"/>
        <end position="190"/>
    </location>
</feature>
<dbReference type="NCBIfam" id="TIGR00711">
    <property type="entry name" value="efflux_EmrB"/>
    <property type="match status" value="1"/>
</dbReference>
<feature type="transmembrane region" description="Helical" evidence="8">
    <location>
        <begin position="274"/>
        <end position="293"/>
    </location>
</feature>
<dbReference type="AlphaFoldDB" id="A0AA45KHE1"/>
<keyword evidence="11" id="KW-1185">Reference proteome</keyword>
<feature type="transmembrane region" description="Helical" evidence="8">
    <location>
        <begin position="202"/>
        <end position="220"/>
    </location>
</feature>
<dbReference type="PANTHER" id="PTHR42718">
    <property type="entry name" value="MAJOR FACILITATOR SUPERFAMILY MULTIDRUG TRANSPORTER MFSC"/>
    <property type="match status" value="1"/>
</dbReference>
<feature type="transmembrane region" description="Helical" evidence="8">
    <location>
        <begin position="140"/>
        <end position="161"/>
    </location>
</feature>
<feature type="transmembrane region" description="Helical" evidence="8">
    <location>
        <begin position="358"/>
        <end position="377"/>
    </location>
</feature>
<organism evidence="10 11">
    <name type="scientific">Lactococcus taiwanensis</name>
    <dbReference type="NCBI Taxonomy" id="1151742"/>
    <lineage>
        <taxon>Bacteria</taxon>
        <taxon>Bacillati</taxon>
        <taxon>Bacillota</taxon>
        <taxon>Bacilli</taxon>
        <taxon>Lactobacillales</taxon>
        <taxon>Streptococcaceae</taxon>
        <taxon>Lactococcus</taxon>
    </lineage>
</organism>
<evidence type="ECO:0000313" key="10">
    <source>
        <dbReference type="EMBL" id="QSE77380.1"/>
    </source>
</evidence>
<dbReference type="GO" id="GO:0022857">
    <property type="term" value="F:transmembrane transporter activity"/>
    <property type="evidence" value="ECO:0007669"/>
    <property type="project" value="InterPro"/>
</dbReference>
<comment type="similarity">
    <text evidence="2">Belongs to the major facilitator superfamily. EmrB family.</text>
</comment>
<gene>
    <name evidence="10" type="ORF">JW886_03815</name>
</gene>
<protein>
    <submittedName>
        <fullName evidence="10">Multidrug efflux MFS transporter</fullName>
    </submittedName>
</protein>
<evidence type="ECO:0000313" key="11">
    <source>
        <dbReference type="Proteomes" id="UP000663608"/>
    </source>
</evidence>
<evidence type="ECO:0000256" key="1">
    <source>
        <dbReference type="ARBA" id="ARBA00004651"/>
    </source>
</evidence>
<name>A0AA45KHE1_9LACT</name>
<feature type="transmembrane region" description="Helical" evidence="8">
    <location>
        <begin position="81"/>
        <end position="100"/>
    </location>
</feature>
<keyword evidence="5 8" id="KW-0812">Transmembrane</keyword>
<evidence type="ECO:0000256" key="3">
    <source>
        <dbReference type="ARBA" id="ARBA00022448"/>
    </source>
</evidence>
<keyword evidence="7 8" id="KW-0472">Membrane</keyword>
<evidence type="ECO:0000256" key="6">
    <source>
        <dbReference type="ARBA" id="ARBA00022989"/>
    </source>
</evidence>
<comment type="subcellular location">
    <subcellularLocation>
        <location evidence="1">Cell membrane</location>
        <topology evidence="1">Multi-pass membrane protein</topology>
    </subcellularLocation>
</comment>
<dbReference type="KEGG" id="lti:JW886_03815"/>
<evidence type="ECO:0000256" key="8">
    <source>
        <dbReference type="SAM" id="Phobius"/>
    </source>
</evidence>
<dbReference type="RefSeq" id="WP_205872347.1">
    <property type="nucleotide sequence ID" value="NZ_CP070872.1"/>
</dbReference>
<dbReference type="Gene3D" id="1.20.1720.10">
    <property type="entry name" value="Multidrug resistance protein D"/>
    <property type="match status" value="1"/>
</dbReference>
<dbReference type="PRINTS" id="PR01036">
    <property type="entry name" value="TCRTETB"/>
</dbReference>
<sequence>MNNANDFNLKKVLPAVLTIAIGMLLVMMDTTIMNVTLPHIQSAFHQNLSNSQWVITAYTLAMATVIPFAGFLGDRFSDKKVFALAIIFFTIASFLAANAHSLQSLIIWRIAQGLTGGIVAPIGIGMSFKIIPMEKRGSMMGLLGLPMLLAPTIGPALSGFLVKYFNWSTVFLINLPVGILALIFVLLFLPNFPANKASKIDLKGALLSPFAFPILIYGVHVGADKGWSNPTALFFVGLGLIMLLLFIIVELRVENPLLHLRAFTIPEFTKGISLMWLNQIVIFGAMLLVPLYLQNVVGLSSEKTGLIMVPQAIASFLGMTIGGRIFDKFGTKAAVLPGFLLGAFSLTLFTQIKPSSSLTFTIGAIVLLGLSQGLVNMQVNNHALQSVPMKNISRVTPLTNEMMQVVNSFAIAFLTAFLSGQIKNQNGLSPINSHLIAYHHTFALLLGFVCIGFVLGLFLKEKRDKANRS</sequence>
<proteinExistence type="inferred from homology"/>